<gene>
    <name evidence="2" type="ORF">EJB05_13968</name>
</gene>
<protein>
    <submittedName>
        <fullName evidence="2">Uncharacterized protein</fullName>
    </submittedName>
</protein>
<sequence>MWTRRGAGRRPRDAVDAAVEVLALPSRSAEVVIVPCHRRVVVDAAVGVPMLPLSPRVPASQRPTSPSSRVPGLPRPDPSIYCSAFSILSHKQVVHIDVGWVGRSNGSGVLFIGNDWTHTLLRPDIVSMEFSADCL</sequence>
<evidence type="ECO:0000313" key="3">
    <source>
        <dbReference type="Proteomes" id="UP000324897"/>
    </source>
</evidence>
<reference evidence="2 3" key="1">
    <citation type="journal article" date="2019" name="Sci. Rep.">
        <title>A high-quality genome of Eragrostis curvula grass provides insights into Poaceae evolution and supports new strategies to enhance forage quality.</title>
        <authorList>
            <person name="Carballo J."/>
            <person name="Santos B.A.C.M."/>
            <person name="Zappacosta D."/>
            <person name="Garbus I."/>
            <person name="Selva J.P."/>
            <person name="Gallo C.A."/>
            <person name="Diaz A."/>
            <person name="Albertini E."/>
            <person name="Caccamo M."/>
            <person name="Echenique V."/>
        </authorList>
    </citation>
    <scope>NUCLEOTIDE SEQUENCE [LARGE SCALE GENOMIC DNA]</scope>
    <source>
        <strain evidence="3">cv. Victoria</strain>
        <tissue evidence="2">Leaf</tissue>
    </source>
</reference>
<feature type="region of interest" description="Disordered" evidence="1">
    <location>
        <begin position="55"/>
        <end position="74"/>
    </location>
</feature>
<keyword evidence="3" id="KW-1185">Reference proteome</keyword>
<comment type="caution">
    <text evidence="2">The sequence shown here is derived from an EMBL/GenBank/DDBJ whole genome shotgun (WGS) entry which is preliminary data.</text>
</comment>
<dbReference type="EMBL" id="RWGY01000007">
    <property type="protein sequence ID" value="TVU40501.1"/>
    <property type="molecule type" value="Genomic_DNA"/>
</dbReference>
<accession>A0A5J9VXZ0</accession>
<organism evidence="2 3">
    <name type="scientific">Eragrostis curvula</name>
    <name type="common">weeping love grass</name>
    <dbReference type="NCBI Taxonomy" id="38414"/>
    <lineage>
        <taxon>Eukaryota</taxon>
        <taxon>Viridiplantae</taxon>
        <taxon>Streptophyta</taxon>
        <taxon>Embryophyta</taxon>
        <taxon>Tracheophyta</taxon>
        <taxon>Spermatophyta</taxon>
        <taxon>Magnoliopsida</taxon>
        <taxon>Liliopsida</taxon>
        <taxon>Poales</taxon>
        <taxon>Poaceae</taxon>
        <taxon>PACMAD clade</taxon>
        <taxon>Chloridoideae</taxon>
        <taxon>Eragrostideae</taxon>
        <taxon>Eragrostidinae</taxon>
        <taxon>Eragrostis</taxon>
    </lineage>
</organism>
<proteinExistence type="predicted"/>
<dbReference type="AlphaFoldDB" id="A0A5J9VXZ0"/>
<evidence type="ECO:0000256" key="1">
    <source>
        <dbReference type="SAM" id="MobiDB-lite"/>
    </source>
</evidence>
<dbReference type="Gramene" id="TVU40501">
    <property type="protein sequence ID" value="TVU40501"/>
    <property type="gene ID" value="EJB05_13968"/>
</dbReference>
<dbReference type="Proteomes" id="UP000324897">
    <property type="component" value="Chromosome 4"/>
</dbReference>
<name>A0A5J9VXZ0_9POAL</name>
<evidence type="ECO:0000313" key="2">
    <source>
        <dbReference type="EMBL" id="TVU40501.1"/>
    </source>
</evidence>